<name>A0A0P1ANF0_PLAHL</name>
<dbReference type="AlphaFoldDB" id="A0A0P1ANF0"/>
<dbReference type="Proteomes" id="UP000054928">
    <property type="component" value="Unassembled WGS sequence"/>
</dbReference>
<dbReference type="EMBL" id="CCYD01000645">
    <property type="protein sequence ID" value="CEG42578.1"/>
    <property type="molecule type" value="Genomic_DNA"/>
</dbReference>
<reference evidence="2" key="1">
    <citation type="submission" date="2014-09" db="EMBL/GenBank/DDBJ databases">
        <authorList>
            <person name="Sharma Rahul"/>
            <person name="Thines Marco"/>
        </authorList>
    </citation>
    <scope>NUCLEOTIDE SEQUENCE [LARGE SCALE GENOMIC DNA]</scope>
</reference>
<proteinExistence type="predicted"/>
<evidence type="ECO:0000313" key="1">
    <source>
        <dbReference type="EMBL" id="CEG42578.1"/>
    </source>
</evidence>
<dbReference type="RefSeq" id="XP_024578947.1">
    <property type="nucleotide sequence ID" value="XM_024728474.1"/>
</dbReference>
<dbReference type="GeneID" id="36407895"/>
<evidence type="ECO:0000313" key="2">
    <source>
        <dbReference type="Proteomes" id="UP000054928"/>
    </source>
</evidence>
<keyword evidence="2" id="KW-1185">Reference proteome</keyword>
<organism evidence="1 2">
    <name type="scientific">Plasmopara halstedii</name>
    <name type="common">Downy mildew of sunflower</name>
    <dbReference type="NCBI Taxonomy" id="4781"/>
    <lineage>
        <taxon>Eukaryota</taxon>
        <taxon>Sar</taxon>
        <taxon>Stramenopiles</taxon>
        <taxon>Oomycota</taxon>
        <taxon>Peronosporomycetes</taxon>
        <taxon>Peronosporales</taxon>
        <taxon>Peronosporaceae</taxon>
        <taxon>Plasmopara</taxon>
    </lineage>
</organism>
<sequence length="123" mass="14415">MCKPTGLSPIWMTPFVAQDVVDMFHNLQGTPESVSDVQRTMVLDSTSKPLSVDIKVTDQLFLAWLEYFKWHWRLPKSNSLLRYARFLKALRGHFWGKNLNEIILLQGDMENFLNKKLRACWTN</sequence>
<protein>
    <submittedName>
        <fullName evidence="1">Uncharacterized protein</fullName>
    </submittedName>
</protein>
<accession>A0A0P1ANF0</accession>